<organism evidence="2 3">
    <name type="scientific">Lactuca sativa</name>
    <name type="common">Garden lettuce</name>
    <dbReference type="NCBI Taxonomy" id="4236"/>
    <lineage>
        <taxon>Eukaryota</taxon>
        <taxon>Viridiplantae</taxon>
        <taxon>Streptophyta</taxon>
        <taxon>Embryophyta</taxon>
        <taxon>Tracheophyta</taxon>
        <taxon>Spermatophyta</taxon>
        <taxon>Magnoliopsida</taxon>
        <taxon>eudicotyledons</taxon>
        <taxon>Gunneridae</taxon>
        <taxon>Pentapetalae</taxon>
        <taxon>asterids</taxon>
        <taxon>campanulids</taxon>
        <taxon>Asterales</taxon>
        <taxon>Asteraceae</taxon>
        <taxon>Cichorioideae</taxon>
        <taxon>Cichorieae</taxon>
        <taxon>Lactucinae</taxon>
        <taxon>Lactuca</taxon>
    </lineage>
</organism>
<proteinExistence type="predicted"/>
<comment type="caution">
    <text evidence="2">The sequence shown here is derived from an EMBL/GenBank/DDBJ whole genome shotgun (WGS) entry which is preliminary data.</text>
</comment>
<dbReference type="InterPro" id="IPR039326">
    <property type="entry name" value="Patronus"/>
</dbReference>
<feature type="compositionally biased region" description="Polar residues" evidence="1">
    <location>
        <begin position="59"/>
        <end position="78"/>
    </location>
</feature>
<dbReference type="AlphaFoldDB" id="A0A9R1WUG3"/>
<feature type="region of interest" description="Disordered" evidence="1">
    <location>
        <begin position="54"/>
        <end position="79"/>
    </location>
</feature>
<evidence type="ECO:0000313" key="2">
    <source>
        <dbReference type="EMBL" id="KAJ0188031.1"/>
    </source>
</evidence>
<dbReference type="EMBL" id="NBSK02000009">
    <property type="protein sequence ID" value="KAJ0188031.1"/>
    <property type="molecule type" value="Genomic_DNA"/>
</dbReference>
<dbReference type="Proteomes" id="UP000235145">
    <property type="component" value="Unassembled WGS sequence"/>
</dbReference>
<evidence type="ECO:0000313" key="3">
    <source>
        <dbReference type="Proteomes" id="UP000235145"/>
    </source>
</evidence>
<protein>
    <submittedName>
        <fullName evidence="2">Uncharacterized protein</fullName>
    </submittedName>
</protein>
<evidence type="ECO:0000256" key="1">
    <source>
        <dbReference type="SAM" id="MobiDB-lite"/>
    </source>
</evidence>
<dbReference type="PANTHER" id="PTHR35125:SF2">
    <property type="entry name" value="PROTEIN PATRONUS 2-LIKE"/>
    <property type="match status" value="1"/>
</dbReference>
<name>A0A9R1WUG3_LACSA</name>
<sequence>MTVVRESSPSFIYRRKSNRLQKMAMNVIQDQNFSVQFNGVKTVQKNRVGGLGGRKALNDISNSGKPPALNTSRKQNPKNVIPIGEDLGVSKKTQVSGRKALGDLTNSVKPLIQQQQSLKKKKNSSIAVAEERFLHNHDECVKSQKKSLDLDFDQFLKNIGLHEDVCCESVRRNQVVRKPRDENVFVEMEMEEILEPIIEDDAFGERSPIFGSPNSPRMWSYMKKDYDEFPSFILTETPRGRGSK</sequence>
<gene>
    <name evidence="2" type="ORF">LSAT_V11C900479580</name>
</gene>
<keyword evidence="3" id="KW-1185">Reference proteome</keyword>
<reference evidence="2 3" key="1">
    <citation type="journal article" date="2017" name="Nat. Commun.">
        <title>Genome assembly with in vitro proximity ligation data and whole-genome triplication in lettuce.</title>
        <authorList>
            <person name="Reyes-Chin-Wo S."/>
            <person name="Wang Z."/>
            <person name="Yang X."/>
            <person name="Kozik A."/>
            <person name="Arikit S."/>
            <person name="Song C."/>
            <person name="Xia L."/>
            <person name="Froenicke L."/>
            <person name="Lavelle D.O."/>
            <person name="Truco M.J."/>
            <person name="Xia R."/>
            <person name="Zhu S."/>
            <person name="Xu C."/>
            <person name="Xu H."/>
            <person name="Xu X."/>
            <person name="Cox K."/>
            <person name="Korf I."/>
            <person name="Meyers B.C."/>
            <person name="Michelmore R.W."/>
        </authorList>
    </citation>
    <scope>NUCLEOTIDE SEQUENCE [LARGE SCALE GENOMIC DNA]</scope>
    <source>
        <strain evidence="3">cv. Salinas</strain>
        <tissue evidence="2">Seedlings</tissue>
    </source>
</reference>
<dbReference type="GO" id="GO:0007346">
    <property type="term" value="P:regulation of mitotic cell cycle"/>
    <property type="evidence" value="ECO:0007669"/>
    <property type="project" value="InterPro"/>
</dbReference>
<accession>A0A9R1WUG3</accession>
<dbReference type="PANTHER" id="PTHR35125">
    <property type="entry name" value="NEURON NAVIGATOR 1-LIKE-RELATED"/>
    <property type="match status" value="1"/>
</dbReference>